<name>A0A061BGG6_CYBFA</name>
<reference evidence="1" key="1">
    <citation type="journal article" date="2014" name="Genome Announc.">
        <title>Genome sequence of the yeast Cyberlindnera fabianii (Hansenula fabianii).</title>
        <authorList>
            <person name="Freel K.C."/>
            <person name="Sarilar V."/>
            <person name="Neuveglise C."/>
            <person name="Devillers H."/>
            <person name="Friedrich A."/>
            <person name="Schacherer J."/>
        </authorList>
    </citation>
    <scope>NUCLEOTIDE SEQUENCE</scope>
    <source>
        <strain evidence="1">YJS4271</strain>
    </source>
</reference>
<accession>A0A061BGG6</accession>
<proteinExistence type="predicted"/>
<sequence>MTSNLSLTHRQLIDKALHQLYDKEPPFAPKSEGTLLLLNFALTPNTVFIDAHRVIDRNLITVYTTDTNLSLINTPIDQLCQSLIVVEESGKVLVDITQWFCSCREFCDRFEELSVHITTEDLTDLYGHRNQPKEIQFDLSNGKEIPVPICKHLLAVYLIKIYPQKFSECLRLQQVTQSDYFKLFTLLN</sequence>
<gene>
    <name evidence="1" type="ORF">CYFA0S_21e01629g</name>
</gene>
<organism evidence="1">
    <name type="scientific">Cyberlindnera fabianii</name>
    <name type="common">Yeast</name>
    <name type="synonym">Hansenula fabianii</name>
    <dbReference type="NCBI Taxonomy" id="36022"/>
    <lineage>
        <taxon>Eukaryota</taxon>
        <taxon>Fungi</taxon>
        <taxon>Dikarya</taxon>
        <taxon>Ascomycota</taxon>
        <taxon>Saccharomycotina</taxon>
        <taxon>Saccharomycetes</taxon>
        <taxon>Phaffomycetales</taxon>
        <taxon>Phaffomycetaceae</taxon>
        <taxon>Cyberlindnera</taxon>
    </lineage>
</organism>
<dbReference type="EMBL" id="LK052906">
    <property type="protein sequence ID" value="CDR46049.1"/>
    <property type="molecule type" value="Genomic_DNA"/>
</dbReference>
<protein>
    <submittedName>
        <fullName evidence="1">CYFA0S21e01629g1_1</fullName>
    </submittedName>
</protein>
<dbReference type="AlphaFoldDB" id="A0A061BGG6"/>
<evidence type="ECO:0000313" key="1">
    <source>
        <dbReference type="EMBL" id="CDR46049.1"/>
    </source>
</evidence>